<evidence type="ECO:0000256" key="1">
    <source>
        <dbReference type="SAM" id="Phobius"/>
    </source>
</evidence>
<dbReference type="RefSeq" id="WP_090937459.1">
    <property type="nucleotide sequence ID" value="NZ_FOTS01000020.1"/>
</dbReference>
<feature type="transmembrane region" description="Helical" evidence="1">
    <location>
        <begin position="63"/>
        <end position="82"/>
    </location>
</feature>
<keyword evidence="1" id="KW-0472">Membrane</keyword>
<keyword evidence="1" id="KW-1133">Transmembrane helix</keyword>
<feature type="transmembrane region" description="Helical" evidence="1">
    <location>
        <begin position="42"/>
        <end position="58"/>
    </location>
</feature>
<sequence length="359" mass="40743">MFEEKTYRKVRIVFIANVIALAFCLALVLAKAPDESNEQLPLYSMVIIVYGVLITLSIGRRNLYYQIFSFIVTNAALGYLYWYTPDSMAMILFYFYAVQIALQYSPRYSLIGSMLISCVYAAVSLSQADGIVENRLSIYMHSLLIVNMNVLVLHLSQLEGRAISQNEKVNQLLNQMESSYKMVSSLAEKDELTTLYNYRSFRKRLNEMQPSNIAILLLDVDYFKVFNDSYGHLCGDAVLRDIAIVLKNSLRERDMVFRYGGEEFAVILQCNNEQEIQAAALRISNNIEQHAFQFGEETELHVTVSIGYGIGNEKIKTAEELFKIADEALYNAKDSGRNLIGCPNGEICTSDLTSLLRVM</sequence>
<dbReference type="FunFam" id="3.30.70.270:FF:000001">
    <property type="entry name" value="Diguanylate cyclase domain protein"/>
    <property type="match status" value="1"/>
</dbReference>
<dbReference type="Gene3D" id="3.30.70.270">
    <property type="match status" value="1"/>
</dbReference>
<dbReference type="InterPro" id="IPR029787">
    <property type="entry name" value="Nucleotide_cyclase"/>
</dbReference>
<dbReference type="InterPro" id="IPR000160">
    <property type="entry name" value="GGDEF_dom"/>
</dbReference>
<dbReference type="PROSITE" id="PS50887">
    <property type="entry name" value="GGDEF"/>
    <property type="match status" value="1"/>
</dbReference>
<keyword evidence="1" id="KW-0812">Transmembrane</keyword>
<dbReference type="PANTHER" id="PTHR45138:SF9">
    <property type="entry name" value="DIGUANYLATE CYCLASE DGCM-RELATED"/>
    <property type="match status" value="1"/>
</dbReference>
<dbReference type="STRING" id="1123291.SAMN04490355_102029"/>
<evidence type="ECO:0000313" key="4">
    <source>
        <dbReference type="Proteomes" id="UP000199520"/>
    </source>
</evidence>
<dbReference type="OrthoDB" id="1674430at2"/>
<protein>
    <submittedName>
        <fullName evidence="3">Diguanylate cyclase</fullName>
    </submittedName>
</protein>
<feature type="domain" description="GGDEF" evidence="2">
    <location>
        <begin position="211"/>
        <end position="345"/>
    </location>
</feature>
<dbReference type="SMART" id="SM00267">
    <property type="entry name" value="GGDEF"/>
    <property type="match status" value="1"/>
</dbReference>
<name>A0A1I4KWX9_9FIRM</name>
<dbReference type="GO" id="GO:1902201">
    <property type="term" value="P:negative regulation of bacterial-type flagellum-dependent cell motility"/>
    <property type="evidence" value="ECO:0007669"/>
    <property type="project" value="TreeGrafter"/>
</dbReference>
<reference evidence="4" key="1">
    <citation type="submission" date="2016-10" db="EMBL/GenBank/DDBJ databases">
        <authorList>
            <person name="Varghese N."/>
            <person name="Submissions S."/>
        </authorList>
    </citation>
    <scope>NUCLEOTIDE SEQUENCE [LARGE SCALE GENOMIC DNA]</scope>
    <source>
        <strain evidence="4">DSM 13327</strain>
    </source>
</reference>
<dbReference type="Proteomes" id="UP000199520">
    <property type="component" value="Unassembled WGS sequence"/>
</dbReference>
<keyword evidence="4" id="KW-1185">Reference proteome</keyword>
<dbReference type="AlphaFoldDB" id="A0A1I4KWX9"/>
<organism evidence="3 4">
    <name type="scientific">Pelosinus propionicus DSM 13327</name>
    <dbReference type="NCBI Taxonomy" id="1123291"/>
    <lineage>
        <taxon>Bacteria</taxon>
        <taxon>Bacillati</taxon>
        <taxon>Bacillota</taxon>
        <taxon>Negativicutes</taxon>
        <taxon>Selenomonadales</taxon>
        <taxon>Sporomusaceae</taxon>
        <taxon>Pelosinus</taxon>
    </lineage>
</organism>
<dbReference type="InterPro" id="IPR050469">
    <property type="entry name" value="Diguanylate_Cyclase"/>
</dbReference>
<dbReference type="PANTHER" id="PTHR45138">
    <property type="entry name" value="REGULATORY COMPONENTS OF SENSORY TRANSDUCTION SYSTEM"/>
    <property type="match status" value="1"/>
</dbReference>
<dbReference type="GO" id="GO:0043709">
    <property type="term" value="P:cell adhesion involved in single-species biofilm formation"/>
    <property type="evidence" value="ECO:0007669"/>
    <property type="project" value="TreeGrafter"/>
</dbReference>
<dbReference type="InterPro" id="IPR043128">
    <property type="entry name" value="Rev_trsase/Diguanyl_cyclase"/>
</dbReference>
<dbReference type="CDD" id="cd01949">
    <property type="entry name" value="GGDEF"/>
    <property type="match status" value="1"/>
</dbReference>
<dbReference type="GO" id="GO:0052621">
    <property type="term" value="F:diguanylate cyclase activity"/>
    <property type="evidence" value="ECO:0007669"/>
    <property type="project" value="TreeGrafter"/>
</dbReference>
<dbReference type="Pfam" id="PF00990">
    <property type="entry name" value="GGDEF"/>
    <property type="match status" value="1"/>
</dbReference>
<dbReference type="NCBIfam" id="TIGR00254">
    <property type="entry name" value="GGDEF"/>
    <property type="match status" value="1"/>
</dbReference>
<evidence type="ECO:0000259" key="2">
    <source>
        <dbReference type="PROSITE" id="PS50887"/>
    </source>
</evidence>
<dbReference type="GO" id="GO:0005886">
    <property type="term" value="C:plasma membrane"/>
    <property type="evidence" value="ECO:0007669"/>
    <property type="project" value="TreeGrafter"/>
</dbReference>
<accession>A0A1I4KWX9</accession>
<gene>
    <name evidence="3" type="ORF">SAMN04490355_102029</name>
</gene>
<proteinExistence type="predicted"/>
<feature type="transmembrane region" description="Helical" evidence="1">
    <location>
        <begin position="12"/>
        <end position="30"/>
    </location>
</feature>
<dbReference type="EMBL" id="FOTS01000020">
    <property type="protein sequence ID" value="SFL83250.1"/>
    <property type="molecule type" value="Genomic_DNA"/>
</dbReference>
<evidence type="ECO:0000313" key="3">
    <source>
        <dbReference type="EMBL" id="SFL83250.1"/>
    </source>
</evidence>
<dbReference type="SUPFAM" id="SSF55073">
    <property type="entry name" value="Nucleotide cyclase"/>
    <property type="match status" value="1"/>
</dbReference>